<reference evidence="2 3" key="1">
    <citation type="journal article" date="2017" name="Gigascience">
        <title>Genome sequence of the small brown planthopper, Laodelphax striatellus.</title>
        <authorList>
            <person name="Zhu J."/>
            <person name="Jiang F."/>
            <person name="Wang X."/>
            <person name="Yang P."/>
            <person name="Bao Y."/>
            <person name="Zhao W."/>
            <person name="Wang W."/>
            <person name="Lu H."/>
            <person name="Wang Q."/>
            <person name="Cui N."/>
            <person name="Li J."/>
            <person name="Chen X."/>
            <person name="Luo L."/>
            <person name="Yu J."/>
            <person name="Kang L."/>
            <person name="Cui F."/>
        </authorList>
    </citation>
    <scope>NUCLEOTIDE SEQUENCE [LARGE SCALE GENOMIC DNA]</scope>
    <source>
        <strain evidence="2">Lst14</strain>
    </source>
</reference>
<sequence length="169" mass="18453">MSSNCRLNYNTFSVPSEIAAQDAAMLSQSKQRIQLTLNVYAQLLLSSVKTPTQPYPLFSVVFKDRRRTIVTKEIETSAAMEKIKQEESNDCVIIYEKLSPNSAGAKGNRTGRENSTSSFERSGGGSSVDRNVSSCSCLLSADCPCNFHRGGSTKITHTISFSIVINSVL</sequence>
<dbReference type="Proteomes" id="UP000291343">
    <property type="component" value="Unassembled WGS sequence"/>
</dbReference>
<feature type="region of interest" description="Disordered" evidence="1">
    <location>
        <begin position="103"/>
        <end position="129"/>
    </location>
</feature>
<dbReference type="InParanoid" id="A0A482X289"/>
<evidence type="ECO:0000256" key="1">
    <source>
        <dbReference type="SAM" id="MobiDB-lite"/>
    </source>
</evidence>
<gene>
    <name evidence="2" type="ORF">LSTR_LSTR002400</name>
</gene>
<evidence type="ECO:0000313" key="3">
    <source>
        <dbReference type="Proteomes" id="UP000291343"/>
    </source>
</evidence>
<organism evidence="2 3">
    <name type="scientific">Laodelphax striatellus</name>
    <name type="common">Small brown planthopper</name>
    <name type="synonym">Delphax striatella</name>
    <dbReference type="NCBI Taxonomy" id="195883"/>
    <lineage>
        <taxon>Eukaryota</taxon>
        <taxon>Metazoa</taxon>
        <taxon>Ecdysozoa</taxon>
        <taxon>Arthropoda</taxon>
        <taxon>Hexapoda</taxon>
        <taxon>Insecta</taxon>
        <taxon>Pterygota</taxon>
        <taxon>Neoptera</taxon>
        <taxon>Paraneoptera</taxon>
        <taxon>Hemiptera</taxon>
        <taxon>Auchenorrhyncha</taxon>
        <taxon>Fulgoroidea</taxon>
        <taxon>Delphacidae</taxon>
        <taxon>Criomorphinae</taxon>
        <taxon>Laodelphax</taxon>
    </lineage>
</organism>
<dbReference type="EMBL" id="QKKF02019433">
    <property type="protein sequence ID" value="RZF39997.1"/>
    <property type="molecule type" value="Genomic_DNA"/>
</dbReference>
<proteinExistence type="predicted"/>
<accession>A0A482X289</accession>
<dbReference type="AlphaFoldDB" id="A0A482X289"/>
<name>A0A482X289_LAOST</name>
<comment type="caution">
    <text evidence="2">The sequence shown here is derived from an EMBL/GenBank/DDBJ whole genome shotgun (WGS) entry which is preliminary data.</text>
</comment>
<protein>
    <submittedName>
        <fullName evidence="2">Uncharacterized protein</fullName>
    </submittedName>
</protein>
<keyword evidence="3" id="KW-1185">Reference proteome</keyword>
<evidence type="ECO:0000313" key="2">
    <source>
        <dbReference type="EMBL" id="RZF39997.1"/>
    </source>
</evidence>